<dbReference type="Proteomes" id="UP001143747">
    <property type="component" value="Unassembled WGS sequence"/>
</dbReference>
<feature type="domain" description="PAS" evidence="3">
    <location>
        <begin position="80"/>
        <end position="179"/>
    </location>
</feature>
<protein>
    <submittedName>
        <fullName evidence="4">PAS domain-containing protein</fullName>
    </submittedName>
</protein>
<evidence type="ECO:0000313" key="4">
    <source>
        <dbReference type="EMBL" id="MDE4907155.1"/>
    </source>
</evidence>
<evidence type="ECO:0000259" key="2">
    <source>
        <dbReference type="Pfam" id="PF01022"/>
    </source>
</evidence>
<accession>A0A9Q4KTZ4</accession>
<proteinExistence type="predicted"/>
<dbReference type="InterPro" id="IPR011991">
    <property type="entry name" value="ArsR-like_HTH"/>
</dbReference>
<dbReference type="SUPFAM" id="SSF55785">
    <property type="entry name" value="PYP-like sensor domain (PAS domain)"/>
    <property type="match status" value="1"/>
</dbReference>
<dbReference type="CDD" id="cd00130">
    <property type="entry name" value="PAS"/>
    <property type="match status" value="1"/>
</dbReference>
<comment type="caution">
    <text evidence="4">The sequence shown here is derived from an EMBL/GenBank/DDBJ whole genome shotgun (WGS) entry which is preliminary data.</text>
</comment>
<evidence type="ECO:0000256" key="1">
    <source>
        <dbReference type="SAM" id="Coils"/>
    </source>
</evidence>
<dbReference type="Pfam" id="PF13426">
    <property type="entry name" value="PAS_9"/>
    <property type="match status" value="1"/>
</dbReference>
<dbReference type="Pfam" id="PF01022">
    <property type="entry name" value="HTH_5"/>
    <property type="match status" value="1"/>
</dbReference>
<name>A0A9Q4KTZ4_9EURY</name>
<dbReference type="SUPFAM" id="SSF46785">
    <property type="entry name" value="Winged helix' DNA-binding domain"/>
    <property type="match status" value="1"/>
</dbReference>
<dbReference type="EMBL" id="JAKELO010000002">
    <property type="protein sequence ID" value="MDE4907155.1"/>
    <property type="molecule type" value="Genomic_DNA"/>
</dbReference>
<dbReference type="Gene3D" id="3.30.450.20">
    <property type="entry name" value="PAS domain"/>
    <property type="match status" value="1"/>
</dbReference>
<dbReference type="InterPro" id="IPR000014">
    <property type="entry name" value="PAS"/>
</dbReference>
<dbReference type="AlphaFoldDB" id="A0A9Q4KTZ4"/>
<dbReference type="GO" id="GO:0003700">
    <property type="term" value="F:DNA-binding transcription factor activity"/>
    <property type="evidence" value="ECO:0007669"/>
    <property type="project" value="InterPro"/>
</dbReference>
<dbReference type="InterPro" id="IPR036390">
    <property type="entry name" value="WH_DNA-bd_sf"/>
</dbReference>
<dbReference type="CDD" id="cd00090">
    <property type="entry name" value="HTH_ARSR"/>
    <property type="match status" value="1"/>
</dbReference>
<sequence>MKENHKGLTKILEILKQNPRGMSVTQITEIVGMNRITIGHYLDVLRTSGEVDMETYGQSKVYFISHRVPISAMMNLSSDYVIVLNNTLKIVQVNNNIISLLQRSKDDIIDENIQDILLPYNTGVDLQAKVNQALGGEEVTEEIKILKDTEELFFKMKVIPTVFADGSPGITIILEDITEYQRSIKALQESEQKFRELLKNISELLVKVEHIAELNDQIRNPLQVIIGISDLENLEIADQIKEQANEIDSIIRQLNIGNIEAENIRAFFKKYADAAKESENNSDAV</sequence>
<evidence type="ECO:0000313" key="5">
    <source>
        <dbReference type="Proteomes" id="UP001143747"/>
    </source>
</evidence>
<dbReference type="Gene3D" id="1.10.10.10">
    <property type="entry name" value="Winged helix-like DNA-binding domain superfamily/Winged helix DNA-binding domain"/>
    <property type="match status" value="1"/>
</dbReference>
<organism evidence="4 5">
    <name type="scientific">Methanogenium marinum</name>
    <dbReference type="NCBI Taxonomy" id="348610"/>
    <lineage>
        <taxon>Archaea</taxon>
        <taxon>Methanobacteriati</taxon>
        <taxon>Methanobacteriota</taxon>
        <taxon>Stenosarchaea group</taxon>
        <taxon>Methanomicrobia</taxon>
        <taxon>Methanomicrobiales</taxon>
        <taxon>Methanomicrobiaceae</taxon>
        <taxon>Methanogenium</taxon>
    </lineage>
</organism>
<dbReference type="InterPro" id="IPR001845">
    <property type="entry name" value="HTH_ArsR_DNA-bd_dom"/>
</dbReference>
<keyword evidence="1" id="KW-0175">Coiled coil</keyword>
<evidence type="ECO:0000259" key="3">
    <source>
        <dbReference type="Pfam" id="PF13426"/>
    </source>
</evidence>
<gene>
    <name evidence="4" type="ORF">L0665_00740</name>
</gene>
<dbReference type="RefSeq" id="WP_274923819.1">
    <property type="nucleotide sequence ID" value="NZ_JAKELO010000002.1"/>
</dbReference>
<dbReference type="NCBIfam" id="TIGR00229">
    <property type="entry name" value="sensory_box"/>
    <property type="match status" value="1"/>
</dbReference>
<keyword evidence="5" id="KW-1185">Reference proteome</keyword>
<reference evidence="4" key="1">
    <citation type="submission" date="2022-01" db="EMBL/GenBank/DDBJ databases">
        <title>Draft genome of Methanogenium marinum DSM 15558.</title>
        <authorList>
            <person name="Chen S.-C."/>
            <person name="You Y.-T."/>
        </authorList>
    </citation>
    <scope>NUCLEOTIDE SEQUENCE</scope>
    <source>
        <strain evidence="4">DSM 15558</strain>
    </source>
</reference>
<dbReference type="InterPro" id="IPR036388">
    <property type="entry name" value="WH-like_DNA-bd_sf"/>
</dbReference>
<feature type="coiled-coil region" evidence="1">
    <location>
        <begin position="180"/>
        <end position="207"/>
    </location>
</feature>
<dbReference type="InterPro" id="IPR035965">
    <property type="entry name" value="PAS-like_dom_sf"/>
</dbReference>
<feature type="domain" description="HTH arsR-type" evidence="2">
    <location>
        <begin position="10"/>
        <end position="49"/>
    </location>
</feature>